<reference evidence="2 3" key="1">
    <citation type="journal article" date="2015" name="Nature">
        <title>rRNA introns, odd ribosomes, and small enigmatic genomes across a large radiation of phyla.</title>
        <authorList>
            <person name="Brown C.T."/>
            <person name="Hug L.A."/>
            <person name="Thomas B.C."/>
            <person name="Sharon I."/>
            <person name="Castelle C.J."/>
            <person name="Singh A."/>
            <person name="Wilkins M.J."/>
            <person name="Williams K.H."/>
            <person name="Banfield J.F."/>
        </authorList>
    </citation>
    <scope>NUCLEOTIDE SEQUENCE [LARGE SCALE GENOMIC DNA]</scope>
</reference>
<keyword evidence="1" id="KW-1133">Transmembrane helix</keyword>
<feature type="transmembrane region" description="Helical" evidence="1">
    <location>
        <begin position="6"/>
        <end position="25"/>
    </location>
</feature>
<accession>A0A0G1GG34</accession>
<keyword evidence="1" id="KW-0812">Transmembrane</keyword>
<sequence>MVSDITIFLIAVISTLSFVFFHLFFFRFIDKRKILKWLVRLFFLGIAVSISIFNFIVSGPVTYSKIEAQLIILMMYSLMSLAYSLAVFGITATSLRIRILTFINNNSQGVNLKQILKKYNRRVILRNRLERFSSSGELVKVNGKYRIRKKFSLFLLPASFFRLIFILYGRKPSY</sequence>
<gene>
    <name evidence="2" type="ORF">UV73_C0005G0065</name>
</gene>
<feature type="transmembrane region" description="Helical" evidence="1">
    <location>
        <begin position="37"/>
        <end position="57"/>
    </location>
</feature>
<dbReference type="STRING" id="1618443.UV73_C0005G0065"/>
<protein>
    <submittedName>
        <fullName evidence="2">Uncharacterized protein</fullName>
    </submittedName>
</protein>
<evidence type="ECO:0000313" key="3">
    <source>
        <dbReference type="Proteomes" id="UP000034894"/>
    </source>
</evidence>
<evidence type="ECO:0000256" key="1">
    <source>
        <dbReference type="SAM" id="Phobius"/>
    </source>
</evidence>
<organism evidence="2 3">
    <name type="scientific">Candidatus Gottesmanbacteria bacterium GW2011_GWA2_43_14</name>
    <dbReference type="NCBI Taxonomy" id="1618443"/>
    <lineage>
        <taxon>Bacteria</taxon>
        <taxon>Candidatus Gottesmaniibacteriota</taxon>
    </lineage>
</organism>
<dbReference type="Proteomes" id="UP000034894">
    <property type="component" value="Unassembled WGS sequence"/>
</dbReference>
<proteinExistence type="predicted"/>
<evidence type="ECO:0000313" key="2">
    <source>
        <dbReference type="EMBL" id="KKS97788.1"/>
    </source>
</evidence>
<keyword evidence="1" id="KW-0472">Membrane</keyword>
<dbReference type="AlphaFoldDB" id="A0A0G1GG34"/>
<comment type="caution">
    <text evidence="2">The sequence shown here is derived from an EMBL/GenBank/DDBJ whole genome shotgun (WGS) entry which is preliminary data.</text>
</comment>
<name>A0A0G1GG34_9BACT</name>
<feature type="transmembrane region" description="Helical" evidence="1">
    <location>
        <begin position="151"/>
        <end position="169"/>
    </location>
</feature>
<feature type="transmembrane region" description="Helical" evidence="1">
    <location>
        <begin position="69"/>
        <end position="90"/>
    </location>
</feature>
<dbReference type="EMBL" id="LCFP01000005">
    <property type="protein sequence ID" value="KKS97788.1"/>
    <property type="molecule type" value="Genomic_DNA"/>
</dbReference>